<dbReference type="EMBL" id="RCHS01000305">
    <property type="protein sequence ID" value="RMX59606.1"/>
    <property type="molecule type" value="Genomic_DNA"/>
</dbReference>
<comment type="caution">
    <text evidence="1">The sequence shown here is derived from an EMBL/GenBank/DDBJ whole genome shotgun (WGS) entry which is preliminary data.</text>
</comment>
<name>A0A3M6V0Y1_POCDA</name>
<gene>
    <name evidence="1" type="ORF">pdam_00020260</name>
</gene>
<dbReference type="AlphaFoldDB" id="A0A3M6V0Y1"/>
<reference evidence="1 2" key="1">
    <citation type="journal article" date="2018" name="Sci. Rep.">
        <title>Comparative analysis of the Pocillopora damicornis genome highlights role of immune system in coral evolution.</title>
        <authorList>
            <person name="Cunning R."/>
            <person name="Bay R.A."/>
            <person name="Gillette P."/>
            <person name="Baker A.C."/>
            <person name="Traylor-Knowles N."/>
        </authorList>
    </citation>
    <scope>NUCLEOTIDE SEQUENCE [LARGE SCALE GENOMIC DNA]</scope>
    <source>
        <strain evidence="1">RSMAS</strain>
        <tissue evidence="1">Whole animal</tissue>
    </source>
</reference>
<protein>
    <submittedName>
        <fullName evidence="1">Uncharacterized protein</fullName>
    </submittedName>
</protein>
<keyword evidence="2" id="KW-1185">Reference proteome</keyword>
<dbReference type="Proteomes" id="UP000275408">
    <property type="component" value="Unassembled WGS sequence"/>
</dbReference>
<evidence type="ECO:0000313" key="1">
    <source>
        <dbReference type="EMBL" id="RMX59606.1"/>
    </source>
</evidence>
<sequence length="97" mass="11442">MTAREILKMHRSQNRAKHQIIRALEKIINYKTSNALQDLRANLDQNLLAFFYGVQTVGYCDDCGLLQFLPHYIPDRLLCVWVNMRSWLVQDDDFTLL</sequence>
<proteinExistence type="predicted"/>
<evidence type="ECO:0000313" key="2">
    <source>
        <dbReference type="Proteomes" id="UP000275408"/>
    </source>
</evidence>
<accession>A0A3M6V0Y1</accession>
<organism evidence="1 2">
    <name type="scientific">Pocillopora damicornis</name>
    <name type="common">Cauliflower coral</name>
    <name type="synonym">Millepora damicornis</name>
    <dbReference type="NCBI Taxonomy" id="46731"/>
    <lineage>
        <taxon>Eukaryota</taxon>
        <taxon>Metazoa</taxon>
        <taxon>Cnidaria</taxon>
        <taxon>Anthozoa</taxon>
        <taxon>Hexacorallia</taxon>
        <taxon>Scleractinia</taxon>
        <taxon>Astrocoeniina</taxon>
        <taxon>Pocilloporidae</taxon>
        <taxon>Pocillopora</taxon>
    </lineage>
</organism>